<organism evidence="1 2">
    <name type="scientific">Flavobacterium alvei</name>
    <dbReference type="NCBI Taxonomy" id="2080416"/>
    <lineage>
        <taxon>Bacteria</taxon>
        <taxon>Pseudomonadati</taxon>
        <taxon>Bacteroidota</taxon>
        <taxon>Flavobacteriia</taxon>
        <taxon>Flavobacteriales</taxon>
        <taxon>Flavobacteriaceae</taxon>
        <taxon>Flavobacterium</taxon>
    </lineage>
</organism>
<evidence type="ECO:0000313" key="1">
    <source>
        <dbReference type="EMBL" id="POY39534.1"/>
    </source>
</evidence>
<dbReference type="OrthoDB" id="1375620at2"/>
<dbReference type="AlphaFoldDB" id="A0A2S5AAI1"/>
<protein>
    <submittedName>
        <fullName evidence="1">Uncharacterized protein</fullName>
    </submittedName>
</protein>
<dbReference type="Proteomes" id="UP000237310">
    <property type="component" value="Unassembled WGS sequence"/>
</dbReference>
<dbReference type="RefSeq" id="WP_103806073.1">
    <property type="nucleotide sequence ID" value="NZ_PQVG01000005.1"/>
</dbReference>
<comment type="caution">
    <text evidence="1">The sequence shown here is derived from an EMBL/GenBank/DDBJ whole genome shotgun (WGS) entry which is preliminary data.</text>
</comment>
<dbReference type="EMBL" id="PQVG01000005">
    <property type="protein sequence ID" value="POY39534.1"/>
    <property type="molecule type" value="Genomic_DNA"/>
</dbReference>
<reference evidence="1 2" key="1">
    <citation type="submission" date="2018-01" db="EMBL/GenBank/DDBJ databases">
        <authorList>
            <person name="Gaut B.S."/>
            <person name="Morton B.R."/>
            <person name="Clegg M.T."/>
            <person name="Duvall M.R."/>
        </authorList>
    </citation>
    <scope>NUCLEOTIDE SEQUENCE [LARGE SCALE GENOMIC DNA]</scope>
    <source>
        <strain evidence="1 2">HR-AY</strain>
    </source>
</reference>
<name>A0A2S5AAI1_9FLAO</name>
<accession>A0A2S5AAI1</accession>
<keyword evidence="2" id="KW-1185">Reference proteome</keyword>
<evidence type="ECO:0000313" key="2">
    <source>
        <dbReference type="Proteomes" id="UP000237310"/>
    </source>
</evidence>
<gene>
    <name evidence="1" type="ORF">C3L50_10205</name>
</gene>
<proteinExistence type="predicted"/>
<sequence length="115" mass="13196">MNWIRKTVIFVGLTIVFLFAFSANEVSISNVPLEKQESSLSVEKIHSSAFIEPQASNLLTFSQKNPDLSFSKYLENYLVSIPDLKIGISFPFFANQDINRCEMVSLLLFPFHIFW</sequence>